<evidence type="ECO:0000313" key="3">
    <source>
        <dbReference type="Proteomes" id="UP000183700"/>
    </source>
</evidence>
<dbReference type="Pfam" id="PF13673">
    <property type="entry name" value="Acetyltransf_10"/>
    <property type="match status" value="1"/>
</dbReference>
<dbReference type="RefSeq" id="WP_071862285.1">
    <property type="nucleotide sequence ID" value="NZ_JBHLVS010000001.1"/>
</dbReference>
<dbReference type="STRING" id="319970.RV00_GL002487"/>
<dbReference type="GO" id="GO:0016747">
    <property type="term" value="F:acyltransferase activity, transferring groups other than amino-acyl groups"/>
    <property type="evidence" value="ECO:0007669"/>
    <property type="project" value="InterPro"/>
</dbReference>
<comment type="caution">
    <text evidence="2">The sequence shown here is derived from an EMBL/GenBank/DDBJ whole genome shotgun (WGS) entry which is preliminary data.</text>
</comment>
<evidence type="ECO:0000259" key="1">
    <source>
        <dbReference type="PROSITE" id="PS51186"/>
    </source>
</evidence>
<keyword evidence="3" id="KW-1185">Reference proteome</keyword>
<dbReference type="EMBL" id="JXKM01000005">
    <property type="protein sequence ID" value="OJG35733.1"/>
    <property type="molecule type" value="Genomic_DNA"/>
</dbReference>
<dbReference type="OrthoDB" id="9796171at2"/>
<dbReference type="SUPFAM" id="SSF55729">
    <property type="entry name" value="Acyl-CoA N-acyltransferases (Nat)"/>
    <property type="match status" value="1"/>
</dbReference>
<dbReference type="Proteomes" id="UP000183700">
    <property type="component" value="Unassembled WGS sequence"/>
</dbReference>
<feature type="domain" description="N-acetyltransferase" evidence="1">
    <location>
        <begin position="3"/>
        <end position="142"/>
    </location>
</feature>
<accession>A0A1L8SUW7</accession>
<gene>
    <name evidence="2" type="ORF">RV00_GL002487</name>
</gene>
<dbReference type="AlphaFoldDB" id="A0A1L8SUW7"/>
<dbReference type="Gene3D" id="3.40.630.30">
    <property type="match status" value="1"/>
</dbReference>
<reference evidence="2 3" key="1">
    <citation type="submission" date="2014-12" db="EMBL/GenBank/DDBJ databases">
        <title>Draft genome sequences of 29 type strains of Enterococci.</title>
        <authorList>
            <person name="Zhong Z."/>
            <person name="Sun Z."/>
            <person name="Liu W."/>
            <person name="Zhang W."/>
            <person name="Zhang H."/>
        </authorList>
    </citation>
    <scope>NUCLEOTIDE SEQUENCE [LARGE SCALE GENOMIC DNA]</scope>
    <source>
        <strain evidence="2 3">DSM 22802</strain>
    </source>
</reference>
<dbReference type="InterPro" id="IPR016181">
    <property type="entry name" value="Acyl_CoA_acyltransferase"/>
</dbReference>
<proteinExistence type="predicted"/>
<protein>
    <recommendedName>
        <fullName evidence="1">N-acetyltransferase domain-containing protein</fullName>
    </recommendedName>
</protein>
<evidence type="ECO:0000313" key="2">
    <source>
        <dbReference type="EMBL" id="OJG35733.1"/>
    </source>
</evidence>
<dbReference type="InterPro" id="IPR000182">
    <property type="entry name" value="GNAT_dom"/>
</dbReference>
<name>A0A1L8SUW7_9ENTE</name>
<sequence length="145" mass="16750">MIKTTDQLSSQELLTILQARTAVFVVEQNCPYQEVDEIDREALHVYLMENDMLQAYARIYETVDGIHFGRVLVAKAFRGQQLGRKLVTETLEAIKERFPQRPVIISAQAHLTDFYQSFGFATCSEIYLEDDIPHIDMRLEKATNH</sequence>
<dbReference type="PROSITE" id="PS51186">
    <property type="entry name" value="GNAT"/>
    <property type="match status" value="1"/>
</dbReference>
<organism evidence="2 3">
    <name type="scientific">Enterococcus devriesei</name>
    <dbReference type="NCBI Taxonomy" id="319970"/>
    <lineage>
        <taxon>Bacteria</taxon>
        <taxon>Bacillati</taxon>
        <taxon>Bacillota</taxon>
        <taxon>Bacilli</taxon>
        <taxon>Lactobacillales</taxon>
        <taxon>Enterococcaceae</taxon>
        <taxon>Enterococcus</taxon>
    </lineage>
</organism>